<comment type="caution">
    <text evidence="3">The sequence shown here is derived from an EMBL/GenBank/DDBJ whole genome shotgun (WGS) entry which is preliminary data.</text>
</comment>
<reference evidence="3" key="1">
    <citation type="submission" date="2021-04" db="EMBL/GenBank/DDBJ databases">
        <title>Sinoanaerobacter chloroacetimidivorans sp. nov., an obligate anaerobic bacterium isolated from anaerobic sludge.</title>
        <authorList>
            <person name="Bao Y."/>
        </authorList>
    </citation>
    <scope>NUCLEOTIDE SEQUENCE</scope>
    <source>
        <strain evidence="3">BAD-6</strain>
    </source>
</reference>
<dbReference type="Pfam" id="PF00990">
    <property type="entry name" value="GGDEF"/>
    <property type="match status" value="1"/>
</dbReference>
<dbReference type="Proteomes" id="UP000675664">
    <property type="component" value="Unassembled WGS sequence"/>
</dbReference>
<keyword evidence="4" id="KW-1185">Reference proteome</keyword>
<dbReference type="GO" id="GO:0052621">
    <property type="term" value="F:diguanylate cyclase activity"/>
    <property type="evidence" value="ECO:0007669"/>
    <property type="project" value="TreeGrafter"/>
</dbReference>
<dbReference type="InterPro" id="IPR029787">
    <property type="entry name" value="Nucleotide_cyclase"/>
</dbReference>
<dbReference type="AlphaFoldDB" id="A0A8J7VZY9"/>
<dbReference type="InterPro" id="IPR043128">
    <property type="entry name" value="Rev_trsase/Diguanyl_cyclase"/>
</dbReference>
<sequence>MKSKYRGVFSAVIVLLLLLLIQILMYGGFFQDLNTESEMIDDFSMIRGSIQRYVKLELANSKPYGEDIPLYIDSLLSKYEGNPALTEQNRIERFYNLDRMKQQWEEIQILVEKYHQNPTKKSKQDVIRKSEEIWKTTNSMVLRNQYNEDRVVSFFRYFTLIIGLNIVVIIAILIVYKKFVHNNLAASAILDPLTGAFNRRYFSTYLENEIQSVKWKHKAFSLIMVDIDHFKKVNDTHGHERGDYALKALTETIQNSIRRSDVLSRIGGEEFIVLLPDTDLSTAVQLAERIRKNAANSAIDGIGKLTISLGITEYKDQDTSLSILKRADQALYLAKENGRNRYEIM</sequence>
<dbReference type="CDD" id="cd01949">
    <property type="entry name" value="GGDEF"/>
    <property type="match status" value="1"/>
</dbReference>
<organism evidence="3 4">
    <name type="scientific">Sinanaerobacter chloroacetimidivorans</name>
    <dbReference type="NCBI Taxonomy" id="2818044"/>
    <lineage>
        <taxon>Bacteria</taxon>
        <taxon>Bacillati</taxon>
        <taxon>Bacillota</taxon>
        <taxon>Clostridia</taxon>
        <taxon>Peptostreptococcales</taxon>
        <taxon>Anaerovoracaceae</taxon>
        <taxon>Sinanaerobacter</taxon>
    </lineage>
</organism>
<dbReference type="SMART" id="SM00267">
    <property type="entry name" value="GGDEF"/>
    <property type="match status" value="1"/>
</dbReference>
<dbReference type="InterPro" id="IPR000160">
    <property type="entry name" value="GGDEF_dom"/>
</dbReference>
<name>A0A8J7VZY9_9FIRM</name>
<keyword evidence="1" id="KW-1133">Transmembrane helix</keyword>
<keyword evidence="1" id="KW-0812">Transmembrane</keyword>
<evidence type="ECO:0000259" key="2">
    <source>
        <dbReference type="PROSITE" id="PS50887"/>
    </source>
</evidence>
<dbReference type="EMBL" id="JAGSND010000004">
    <property type="protein sequence ID" value="MBR0597831.1"/>
    <property type="molecule type" value="Genomic_DNA"/>
</dbReference>
<dbReference type="PANTHER" id="PTHR45138">
    <property type="entry name" value="REGULATORY COMPONENTS OF SENSORY TRANSDUCTION SYSTEM"/>
    <property type="match status" value="1"/>
</dbReference>
<keyword evidence="1" id="KW-0472">Membrane</keyword>
<feature type="domain" description="GGDEF" evidence="2">
    <location>
        <begin position="218"/>
        <end position="345"/>
    </location>
</feature>
<dbReference type="PROSITE" id="PS50887">
    <property type="entry name" value="GGDEF"/>
    <property type="match status" value="1"/>
</dbReference>
<dbReference type="FunFam" id="3.30.70.270:FF:000001">
    <property type="entry name" value="Diguanylate cyclase domain protein"/>
    <property type="match status" value="1"/>
</dbReference>
<accession>A0A8J7VZY9</accession>
<evidence type="ECO:0000313" key="3">
    <source>
        <dbReference type="EMBL" id="MBR0597831.1"/>
    </source>
</evidence>
<gene>
    <name evidence="3" type="ORF">KCX82_08105</name>
</gene>
<dbReference type="NCBIfam" id="TIGR00254">
    <property type="entry name" value="GGDEF"/>
    <property type="match status" value="1"/>
</dbReference>
<dbReference type="RefSeq" id="WP_227017959.1">
    <property type="nucleotide sequence ID" value="NZ_JAGSND010000004.1"/>
</dbReference>
<evidence type="ECO:0000313" key="4">
    <source>
        <dbReference type="Proteomes" id="UP000675664"/>
    </source>
</evidence>
<proteinExistence type="predicted"/>
<protein>
    <submittedName>
        <fullName evidence="3">GGDEF domain-containing protein</fullName>
    </submittedName>
</protein>
<evidence type="ECO:0000256" key="1">
    <source>
        <dbReference type="SAM" id="Phobius"/>
    </source>
</evidence>
<reference evidence="3" key="2">
    <citation type="submission" date="2021-04" db="EMBL/GenBank/DDBJ databases">
        <authorList>
            <person name="Liu J."/>
        </authorList>
    </citation>
    <scope>NUCLEOTIDE SEQUENCE</scope>
    <source>
        <strain evidence="3">BAD-6</strain>
    </source>
</reference>
<dbReference type="Gene3D" id="3.30.70.270">
    <property type="match status" value="1"/>
</dbReference>
<dbReference type="InterPro" id="IPR050469">
    <property type="entry name" value="Diguanylate_Cyclase"/>
</dbReference>
<dbReference type="SUPFAM" id="SSF55073">
    <property type="entry name" value="Nucleotide cyclase"/>
    <property type="match status" value="1"/>
</dbReference>
<feature type="transmembrane region" description="Helical" evidence="1">
    <location>
        <begin position="154"/>
        <end position="176"/>
    </location>
</feature>
<feature type="transmembrane region" description="Helical" evidence="1">
    <location>
        <begin position="7"/>
        <end position="29"/>
    </location>
</feature>
<dbReference type="PANTHER" id="PTHR45138:SF9">
    <property type="entry name" value="DIGUANYLATE CYCLASE DGCM-RELATED"/>
    <property type="match status" value="1"/>
</dbReference>